<feature type="domain" description="Isopenicillin N synthase-like Fe(2+) 2OG dioxygenase" evidence="1">
    <location>
        <begin position="43"/>
        <end position="106"/>
    </location>
</feature>
<evidence type="ECO:0000259" key="1">
    <source>
        <dbReference type="Pfam" id="PF03171"/>
    </source>
</evidence>
<comment type="caution">
    <text evidence="2">The sequence shown here is derived from an EMBL/GenBank/DDBJ whole genome shotgun (WGS) entry which is preliminary data.</text>
</comment>
<dbReference type="Pfam" id="PF03171">
    <property type="entry name" value="2OG-FeII_Oxy"/>
    <property type="match status" value="1"/>
</dbReference>
<evidence type="ECO:0000313" key="3">
    <source>
        <dbReference type="Proteomes" id="UP000824890"/>
    </source>
</evidence>
<dbReference type="Proteomes" id="UP000824890">
    <property type="component" value="Unassembled WGS sequence"/>
</dbReference>
<organism evidence="2 3">
    <name type="scientific">Brassica napus</name>
    <name type="common">Rape</name>
    <dbReference type="NCBI Taxonomy" id="3708"/>
    <lineage>
        <taxon>Eukaryota</taxon>
        <taxon>Viridiplantae</taxon>
        <taxon>Streptophyta</taxon>
        <taxon>Embryophyta</taxon>
        <taxon>Tracheophyta</taxon>
        <taxon>Spermatophyta</taxon>
        <taxon>Magnoliopsida</taxon>
        <taxon>eudicotyledons</taxon>
        <taxon>Gunneridae</taxon>
        <taxon>Pentapetalae</taxon>
        <taxon>rosids</taxon>
        <taxon>malvids</taxon>
        <taxon>Brassicales</taxon>
        <taxon>Brassicaceae</taxon>
        <taxon>Brassiceae</taxon>
        <taxon>Brassica</taxon>
    </lineage>
</organism>
<dbReference type="InterPro" id="IPR027443">
    <property type="entry name" value="IPNS-like_sf"/>
</dbReference>
<gene>
    <name evidence="2" type="ORF">HID58_016685</name>
</gene>
<evidence type="ECO:0000313" key="2">
    <source>
        <dbReference type="EMBL" id="KAH0855230.1"/>
    </source>
</evidence>
<proteinExistence type="predicted"/>
<accession>A0ABQ7XGZ5</accession>
<reference evidence="2 3" key="1">
    <citation type="submission" date="2021-05" db="EMBL/GenBank/DDBJ databases">
        <title>Genome Assembly of Synthetic Allotetraploid Brassica napus Reveals Homoeologous Exchanges between Subgenomes.</title>
        <authorList>
            <person name="Davis J.T."/>
        </authorList>
    </citation>
    <scope>NUCLEOTIDE SEQUENCE [LARGE SCALE GENOMIC DNA]</scope>
    <source>
        <strain evidence="3">cv. Da-Ae</strain>
        <tissue evidence="2">Seedling</tissue>
    </source>
</reference>
<keyword evidence="3" id="KW-1185">Reference proteome</keyword>
<protein>
    <recommendedName>
        <fullName evidence="1">Isopenicillin N synthase-like Fe(2+) 2OG dioxygenase domain-containing protein</fullName>
    </recommendedName>
</protein>
<dbReference type="SUPFAM" id="SSF51197">
    <property type="entry name" value="Clavaminate synthase-like"/>
    <property type="match status" value="1"/>
</dbReference>
<name>A0ABQ7XGZ5_BRANA</name>
<dbReference type="Gene3D" id="2.60.120.330">
    <property type="entry name" value="B-lactam Antibiotic, Isopenicillin N Synthase, Chain"/>
    <property type="match status" value="1"/>
</dbReference>
<sequence length="110" mass="12421">MGDLRYLLNLATSKNSTPQSLSLLSYYFPTCHEPDLTFGINYIGCLQVLHDGCWIDVPPNRKILPLTSEISNIFLILISNYKFASVEHRVSANRGEEPHISITSLLNLRT</sequence>
<dbReference type="InterPro" id="IPR044861">
    <property type="entry name" value="IPNS-like_FE2OG_OXY"/>
</dbReference>
<dbReference type="EMBL" id="JAGKQM010000129">
    <property type="protein sequence ID" value="KAH0855230.1"/>
    <property type="molecule type" value="Genomic_DNA"/>
</dbReference>